<evidence type="ECO:0000256" key="2">
    <source>
        <dbReference type="ARBA" id="ARBA00022679"/>
    </source>
</evidence>
<evidence type="ECO:0000256" key="1">
    <source>
        <dbReference type="ARBA" id="ARBA00022603"/>
    </source>
</evidence>
<dbReference type="eggNOG" id="COG4122">
    <property type="taxonomic scope" value="Bacteria"/>
</dbReference>
<dbReference type="Pfam" id="PF01596">
    <property type="entry name" value="Methyltransf_3"/>
    <property type="match status" value="1"/>
</dbReference>
<dbReference type="PANTHER" id="PTHR10509">
    <property type="entry name" value="O-METHYLTRANSFERASE-RELATED"/>
    <property type="match status" value="1"/>
</dbReference>
<reference evidence="5" key="1">
    <citation type="submission" date="2016-10" db="EMBL/GenBank/DDBJ databases">
        <authorList>
            <person name="Varghese N."/>
        </authorList>
    </citation>
    <scope>NUCLEOTIDE SEQUENCE [LARGE SCALE GENOMIC DNA]</scope>
    <source>
        <strain evidence="5">DSM 24868</strain>
    </source>
</reference>
<dbReference type="Gene3D" id="3.40.50.150">
    <property type="entry name" value="Vaccinia Virus protein VP39"/>
    <property type="match status" value="1"/>
</dbReference>
<keyword evidence="1 4" id="KW-0489">Methyltransferase</keyword>
<dbReference type="GO" id="GO:0032259">
    <property type="term" value="P:methylation"/>
    <property type="evidence" value="ECO:0007669"/>
    <property type="project" value="UniProtKB-KW"/>
</dbReference>
<dbReference type="PROSITE" id="PS51682">
    <property type="entry name" value="SAM_OMT_I"/>
    <property type="match status" value="1"/>
</dbReference>
<keyword evidence="2 4" id="KW-0808">Transferase</keyword>
<keyword evidence="3" id="KW-0949">S-adenosyl-L-methionine</keyword>
<dbReference type="GO" id="GO:0008171">
    <property type="term" value="F:O-methyltransferase activity"/>
    <property type="evidence" value="ECO:0007669"/>
    <property type="project" value="InterPro"/>
</dbReference>
<name>A0A1H6XY59_9MICO</name>
<proteinExistence type="predicted"/>
<dbReference type="EMBL" id="FNZI01000003">
    <property type="protein sequence ID" value="SEJ34008.1"/>
    <property type="molecule type" value="Genomic_DNA"/>
</dbReference>
<dbReference type="Proteomes" id="UP000183315">
    <property type="component" value="Unassembled WGS sequence"/>
</dbReference>
<dbReference type="GO" id="GO:0008757">
    <property type="term" value="F:S-adenosylmethionine-dependent methyltransferase activity"/>
    <property type="evidence" value="ECO:0007669"/>
    <property type="project" value="TreeGrafter"/>
</dbReference>
<organism evidence="4 5">
    <name type="scientific">Demequina mangrovi</name>
    <dbReference type="NCBI Taxonomy" id="1043493"/>
    <lineage>
        <taxon>Bacteria</taxon>
        <taxon>Bacillati</taxon>
        <taxon>Actinomycetota</taxon>
        <taxon>Actinomycetes</taxon>
        <taxon>Micrococcales</taxon>
        <taxon>Demequinaceae</taxon>
        <taxon>Demequina</taxon>
    </lineage>
</organism>
<dbReference type="AlphaFoldDB" id="A0A1H6XY59"/>
<keyword evidence="5" id="KW-1185">Reference proteome</keyword>
<sequence length="209" mass="22553">MTIEAANWAYAEDFVEEDRVILEARDVADELGCVPVLPGASRAIEVLAKAMRATTAVEIGTGAGISLTYLLRGMAPTGVVTTIDVEPEHHKAARRTIAAAGFAPERARMITGRALDVLPRLTDGGYDIVLIDARKSEYPAYLEHAMRLLRSGGLLLIDNALWHGRVPDPAQRDKDTTAVRETLKAVREDERLTVALLDAGDGLLTAVKA</sequence>
<evidence type="ECO:0000313" key="5">
    <source>
        <dbReference type="Proteomes" id="UP000183315"/>
    </source>
</evidence>
<evidence type="ECO:0000256" key="3">
    <source>
        <dbReference type="ARBA" id="ARBA00022691"/>
    </source>
</evidence>
<dbReference type="InterPro" id="IPR050362">
    <property type="entry name" value="Cation-dep_OMT"/>
</dbReference>
<accession>A0A1H6XY59</accession>
<dbReference type="OrthoDB" id="4774874at2"/>
<protein>
    <submittedName>
        <fullName evidence="4">Predicted O-methyltransferase YrrM</fullName>
    </submittedName>
</protein>
<dbReference type="InterPro" id="IPR029063">
    <property type="entry name" value="SAM-dependent_MTases_sf"/>
</dbReference>
<dbReference type="SUPFAM" id="SSF53335">
    <property type="entry name" value="S-adenosyl-L-methionine-dependent methyltransferases"/>
    <property type="match status" value="1"/>
</dbReference>
<gene>
    <name evidence="4" type="ORF">SAMN05421637_1476</name>
</gene>
<dbReference type="InterPro" id="IPR002935">
    <property type="entry name" value="SAM_O-MeTrfase"/>
</dbReference>
<dbReference type="RefSeq" id="WP_042215070.1">
    <property type="nucleotide sequence ID" value="NZ_BBLU01000008.1"/>
</dbReference>
<dbReference type="STRING" id="1043493.SAMN05421637_1476"/>
<dbReference type="PANTHER" id="PTHR10509:SF85">
    <property type="entry name" value="O-METHYLTRANSFERASE RV1220C-RELATED"/>
    <property type="match status" value="1"/>
</dbReference>
<evidence type="ECO:0000313" key="4">
    <source>
        <dbReference type="EMBL" id="SEJ34008.1"/>
    </source>
</evidence>